<protein>
    <submittedName>
        <fullName evidence="3">Secreted peptide</fullName>
    </submittedName>
</protein>
<reference evidence="3" key="1">
    <citation type="submission" date="2017-02" db="UniProtKB">
        <authorList>
            <consortium name="WormBaseParasite"/>
        </authorList>
    </citation>
    <scope>IDENTIFICATION</scope>
</reference>
<dbReference type="AlphaFoldDB" id="A0A0R3W7M5"/>
<keyword evidence="2" id="KW-1185">Reference proteome</keyword>
<proteinExistence type="predicted"/>
<evidence type="ECO:0000313" key="3">
    <source>
        <dbReference type="WBParaSite" id="TASK_0000628801-mRNA-1"/>
    </source>
</evidence>
<evidence type="ECO:0000313" key="2">
    <source>
        <dbReference type="Proteomes" id="UP000282613"/>
    </source>
</evidence>
<dbReference type="WBParaSite" id="TASK_0000628801-mRNA-1">
    <property type="protein sequence ID" value="TASK_0000628801-mRNA-1"/>
    <property type="gene ID" value="TASK_0000628801"/>
</dbReference>
<accession>A0A0R3W7M5</accession>
<organism evidence="3">
    <name type="scientific">Taenia asiatica</name>
    <name type="common">Asian tapeworm</name>
    <dbReference type="NCBI Taxonomy" id="60517"/>
    <lineage>
        <taxon>Eukaryota</taxon>
        <taxon>Metazoa</taxon>
        <taxon>Spiralia</taxon>
        <taxon>Lophotrochozoa</taxon>
        <taxon>Platyhelminthes</taxon>
        <taxon>Cestoda</taxon>
        <taxon>Eucestoda</taxon>
        <taxon>Cyclophyllidea</taxon>
        <taxon>Taeniidae</taxon>
        <taxon>Taenia</taxon>
    </lineage>
</organism>
<dbReference type="EMBL" id="UYRS01018485">
    <property type="protein sequence ID" value="VDK36433.1"/>
    <property type="molecule type" value="Genomic_DNA"/>
</dbReference>
<dbReference type="Proteomes" id="UP000282613">
    <property type="component" value="Unassembled WGS sequence"/>
</dbReference>
<sequence length="66" mass="6510">MTFPSSPALLPSLAGPISVPSTTIGADVETVAVADAVDTVVADIIVVSMAVDLVATVAVVRSASRS</sequence>
<reference evidence="1 2" key="2">
    <citation type="submission" date="2018-11" db="EMBL/GenBank/DDBJ databases">
        <authorList>
            <consortium name="Pathogen Informatics"/>
        </authorList>
    </citation>
    <scope>NUCLEOTIDE SEQUENCE [LARGE SCALE GENOMIC DNA]</scope>
</reference>
<evidence type="ECO:0000313" key="1">
    <source>
        <dbReference type="EMBL" id="VDK36433.1"/>
    </source>
</evidence>
<gene>
    <name evidence="1" type="ORF">TASK_LOCUS6289</name>
</gene>
<name>A0A0R3W7M5_TAEAS</name>